<evidence type="ECO:0008006" key="5">
    <source>
        <dbReference type="Google" id="ProtNLM"/>
    </source>
</evidence>
<evidence type="ECO:0000256" key="1">
    <source>
        <dbReference type="SAM" id="MobiDB-lite"/>
    </source>
</evidence>
<sequence>MLSPDFSLGSTVALVAVQPSNTNDGNDKGGQGEDFGKSSPVGLVLLIVFFIAIFFLVKSMNKHIKGLPASFDEPAEGAAPAAEPSESADESSASSASSKAAKASKKKD</sequence>
<gene>
    <name evidence="3" type="ORF">SK854_39745</name>
</gene>
<accession>A0ABU4V925</accession>
<name>A0ABU4V925_9PSEU</name>
<comment type="caution">
    <text evidence="3">The sequence shown here is derived from an EMBL/GenBank/DDBJ whole genome shotgun (WGS) entry which is preliminary data.</text>
</comment>
<proteinExistence type="predicted"/>
<dbReference type="EMBL" id="JAXAVU010000015">
    <property type="protein sequence ID" value="MDX8148303.1"/>
    <property type="molecule type" value="Genomic_DNA"/>
</dbReference>
<feature type="compositionally biased region" description="Low complexity" evidence="1">
    <location>
        <begin position="76"/>
        <end position="101"/>
    </location>
</feature>
<feature type="region of interest" description="Disordered" evidence="1">
    <location>
        <begin position="68"/>
        <end position="108"/>
    </location>
</feature>
<keyword evidence="2" id="KW-0472">Membrane</keyword>
<evidence type="ECO:0000313" key="3">
    <source>
        <dbReference type="EMBL" id="MDX8148303.1"/>
    </source>
</evidence>
<keyword evidence="2" id="KW-0812">Transmembrane</keyword>
<organism evidence="3 4">
    <name type="scientific">Lentzea sokolovensis</name>
    <dbReference type="NCBI Taxonomy" id="3095429"/>
    <lineage>
        <taxon>Bacteria</taxon>
        <taxon>Bacillati</taxon>
        <taxon>Actinomycetota</taxon>
        <taxon>Actinomycetes</taxon>
        <taxon>Pseudonocardiales</taxon>
        <taxon>Pseudonocardiaceae</taxon>
        <taxon>Lentzea</taxon>
    </lineage>
</organism>
<reference evidence="3 4" key="2">
    <citation type="submission" date="2023-11" db="EMBL/GenBank/DDBJ databases">
        <authorList>
            <person name="Lara A.C."/>
            <person name="Chronakova A."/>
        </authorList>
    </citation>
    <scope>NUCLEOTIDE SEQUENCE [LARGE SCALE GENOMIC DNA]</scope>
    <source>
        <strain evidence="3 4">BCCO 10_0061</strain>
    </source>
</reference>
<feature type="transmembrane region" description="Helical" evidence="2">
    <location>
        <begin position="38"/>
        <end position="57"/>
    </location>
</feature>
<protein>
    <recommendedName>
        <fullName evidence="5">Sec translocon accessory complex subunit YajC</fullName>
    </recommendedName>
</protein>
<evidence type="ECO:0000256" key="2">
    <source>
        <dbReference type="SAM" id="Phobius"/>
    </source>
</evidence>
<dbReference type="RefSeq" id="WP_319980302.1">
    <property type="nucleotide sequence ID" value="NZ_JAXAVU010000015.1"/>
</dbReference>
<evidence type="ECO:0000313" key="4">
    <source>
        <dbReference type="Proteomes" id="UP001285352"/>
    </source>
</evidence>
<reference evidence="3 4" key="1">
    <citation type="submission" date="2023-11" db="EMBL/GenBank/DDBJ databases">
        <title>Lentzea sokolovensis, sp. nov., Lentzea kristufkii, sp. nov., and Lentzea miocenensis, sp. nov., rare actinobacteria from Sokolov Coal Basin, Miocene lacustrine sediment, Czech Republic.</title>
        <authorList>
            <person name="Lara A."/>
            <person name="Kotroba L."/>
            <person name="Nouioui I."/>
            <person name="Neumann-Schaal M."/>
            <person name="Mast Y."/>
            <person name="Chronakova A."/>
        </authorList>
    </citation>
    <scope>NUCLEOTIDE SEQUENCE [LARGE SCALE GENOMIC DNA]</scope>
    <source>
        <strain evidence="3 4">BCCO 10_0061</strain>
    </source>
</reference>
<dbReference type="Proteomes" id="UP001285352">
    <property type="component" value="Unassembled WGS sequence"/>
</dbReference>
<keyword evidence="4" id="KW-1185">Reference proteome</keyword>
<keyword evidence="2" id="KW-1133">Transmembrane helix</keyword>